<dbReference type="SFLD" id="SFLDG00363">
    <property type="entry name" value="AMPS_(cytGST):_Alpha-__Mu-__Pi"/>
    <property type="match status" value="1"/>
</dbReference>
<dbReference type="EC" id="2.5.1.18" evidence="3"/>
<dbReference type="Pfam" id="PF02798">
    <property type="entry name" value="GST_N"/>
    <property type="match status" value="1"/>
</dbReference>
<keyword evidence="11" id="KW-1185">Reference proteome</keyword>
<dbReference type="InterPro" id="IPR004045">
    <property type="entry name" value="Glutathione_S-Trfase_N"/>
</dbReference>
<evidence type="ECO:0000256" key="5">
    <source>
        <dbReference type="ARBA" id="ARBA00032759"/>
    </source>
</evidence>
<comment type="caution">
    <text evidence="10">The sequence shown here is derived from an EMBL/GenBank/DDBJ whole genome shotgun (WGS) entry which is preliminary data.</text>
</comment>
<evidence type="ECO:0000256" key="6">
    <source>
        <dbReference type="SAM" id="Coils"/>
    </source>
</evidence>
<dbReference type="InterPro" id="IPR036249">
    <property type="entry name" value="Thioredoxin-like_sf"/>
</dbReference>
<dbReference type="SUPFAM" id="SSF47616">
    <property type="entry name" value="GST C-terminal domain-like"/>
    <property type="match status" value="1"/>
</dbReference>
<gene>
    <name evidence="10" type="ORF">AALO_G00193060</name>
</gene>
<feature type="compositionally biased region" description="Polar residues" evidence="7">
    <location>
        <begin position="144"/>
        <end position="153"/>
    </location>
</feature>
<comment type="similarity">
    <text evidence="1">Belongs to the GST superfamily. Pi family.</text>
</comment>
<feature type="coiled-coil region" evidence="6">
    <location>
        <begin position="16"/>
        <end position="43"/>
    </location>
</feature>
<dbReference type="PROSITE" id="PS50405">
    <property type="entry name" value="GST_CTER"/>
    <property type="match status" value="1"/>
</dbReference>
<dbReference type="PROSITE" id="PS50404">
    <property type="entry name" value="GST_NTER"/>
    <property type="match status" value="1"/>
</dbReference>
<evidence type="ECO:0000313" key="10">
    <source>
        <dbReference type="EMBL" id="KAG5270476.1"/>
    </source>
</evidence>
<dbReference type="EMBL" id="JADWDJ010000014">
    <property type="protein sequence ID" value="KAG5270476.1"/>
    <property type="molecule type" value="Genomic_DNA"/>
</dbReference>
<reference evidence="10" key="1">
    <citation type="submission" date="2020-10" db="EMBL/GenBank/DDBJ databases">
        <title>Chromosome-scale genome assembly of the Allis shad, Alosa alosa.</title>
        <authorList>
            <person name="Margot Z."/>
            <person name="Christophe K."/>
            <person name="Cabau C."/>
            <person name="Louis A."/>
            <person name="Berthelot C."/>
            <person name="Parey E."/>
            <person name="Roest Crollius H."/>
            <person name="Montfort J."/>
            <person name="Robinson-Rechavi M."/>
            <person name="Bucao C."/>
            <person name="Bouchez O."/>
            <person name="Gislard M."/>
            <person name="Lluch J."/>
            <person name="Milhes M."/>
            <person name="Lampietro C."/>
            <person name="Lopez Roques C."/>
            <person name="Donnadieu C."/>
            <person name="Braasch I."/>
            <person name="Desvignes T."/>
            <person name="Postlethwait J."/>
            <person name="Bobe J."/>
            <person name="Guiguen Y."/>
        </authorList>
    </citation>
    <scope>NUCLEOTIDE SEQUENCE</scope>
    <source>
        <strain evidence="10">M-15738</strain>
        <tissue evidence="10">Blood</tissue>
    </source>
</reference>
<accession>A0AAV6GCK0</accession>
<dbReference type="Gene3D" id="3.40.30.10">
    <property type="entry name" value="Glutaredoxin"/>
    <property type="match status" value="1"/>
</dbReference>
<feature type="domain" description="GST N-terminal" evidence="8">
    <location>
        <begin position="292"/>
        <end position="371"/>
    </location>
</feature>
<dbReference type="GO" id="GO:0004364">
    <property type="term" value="F:glutathione transferase activity"/>
    <property type="evidence" value="ECO:0007669"/>
    <property type="project" value="UniProtKB-EC"/>
</dbReference>
<evidence type="ECO:0000313" key="11">
    <source>
        <dbReference type="Proteomes" id="UP000823561"/>
    </source>
</evidence>
<dbReference type="FunFam" id="1.20.1050.10:FF:000020">
    <property type="entry name" value="Glutathione S-transferase P 1"/>
    <property type="match status" value="1"/>
</dbReference>
<keyword evidence="6" id="KW-0175">Coiled coil</keyword>
<feature type="region of interest" description="Disordered" evidence="7">
    <location>
        <begin position="144"/>
        <end position="169"/>
    </location>
</feature>
<evidence type="ECO:0000259" key="9">
    <source>
        <dbReference type="PROSITE" id="PS50405"/>
    </source>
</evidence>
<dbReference type="PANTHER" id="PTHR11571">
    <property type="entry name" value="GLUTATHIONE S-TRANSFERASE"/>
    <property type="match status" value="1"/>
</dbReference>
<dbReference type="InterPro" id="IPR040079">
    <property type="entry name" value="Glutathione_S-Trfase"/>
</dbReference>
<sequence length="498" mass="55382">MAFKEGDMAELRRVLQGELKNKLKEAKEDYRRKIEQKLQENNMKEVWDCMKSITGLKKSSSSVEGDLDRANQLNHFYNRFDCPAPATSTALVCVPALPPPPSLPVSPALYPGDIQRPKPPITPRPPDASLPVPVELSKTLATLTGTSRRWSSPSPQPTSLPVQHSPPPSLDIAPLPHMATTNNEAAGPDRLCPRLLKACAAELGEPLKHIFNWSLRLGQVSTLWKTSCLTPVPKKPHPSKINDFRPVALTSHVMKTLERLVLGMLRPQSLADSCRSSGCTLNADLVLPTLNMPYTITYFAVRGRCGAMKIMLTDQGQEWKEVVISFDDWMKGDLKATCVFGQLPKFQDGDLELVQSNAILRHLGRNHGAYGSNDKEASQIDMMNDGVEDLRLKYGKMIYQEYDTGKDKYIQELSDHLSKFEAVLAKNKSGFLVGNKVSFADYNLFDILLNHQVLCPTCLDKFPALKAFSAMMSARPKIKAFLDSDAWKKLPINGNGKQ</sequence>
<evidence type="ECO:0000256" key="2">
    <source>
        <dbReference type="ARBA" id="ARBA00011738"/>
    </source>
</evidence>
<feature type="compositionally biased region" description="Pro residues" evidence="7">
    <location>
        <begin position="154"/>
        <end position="169"/>
    </location>
</feature>
<name>A0AAV6GCK0_9TELE</name>
<dbReference type="InterPro" id="IPR050213">
    <property type="entry name" value="GST_superfamily"/>
</dbReference>
<dbReference type="InterPro" id="IPR004046">
    <property type="entry name" value="GST_C"/>
</dbReference>
<dbReference type="CDD" id="cd03210">
    <property type="entry name" value="GST_C_Pi"/>
    <property type="match status" value="1"/>
</dbReference>
<dbReference type="SFLD" id="SFLDG01205">
    <property type="entry name" value="AMPS.1"/>
    <property type="match status" value="1"/>
</dbReference>
<dbReference type="Gene3D" id="1.20.1050.10">
    <property type="match status" value="1"/>
</dbReference>
<organism evidence="10 11">
    <name type="scientific">Alosa alosa</name>
    <name type="common">allis shad</name>
    <dbReference type="NCBI Taxonomy" id="278164"/>
    <lineage>
        <taxon>Eukaryota</taxon>
        <taxon>Metazoa</taxon>
        <taxon>Chordata</taxon>
        <taxon>Craniata</taxon>
        <taxon>Vertebrata</taxon>
        <taxon>Euteleostomi</taxon>
        <taxon>Actinopterygii</taxon>
        <taxon>Neopterygii</taxon>
        <taxon>Teleostei</taxon>
        <taxon>Clupei</taxon>
        <taxon>Clupeiformes</taxon>
        <taxon>Clupeoidei</taxon>
        <taxon>Clupeidae</taxon>
        <taxon>Alosa</taxon>
    </lineage>
</organism>
<evidence type="ECO:0000256" key="3">
    <source>
        <dbReference type="ARBA" id="ARBA00012452"/>
    </source>
</evidence>
<keyword evidence="4" id="KW-0808">Transferase</keyword>
<dbReference type="InterPro" id="IPR010987">
    <property type="entry name" value="Glutathione-S-Trfase_C-like"/>
</dbReference>
<proteinExistence type="inferred from homology"/>
<evidence type="ECO:0000256" key="4">
    <source>
        <dbReference type="ARBA" id="ARBA00022679"/>
    </source>
</evidence>
<dbReference type="Proteomes" id="UP000823561">
    <property type="component" value="Chromosome 14"/>
</dbReference>
<evidence type="ECO:0000259" key="8">
    <source>
        <dbReference type="PROSITE" id="PS50404"/>
    </source>
</evidence>
<dbReference type="InterPro" id="IPR036282">
    <property type="entry name" value="Glutathione-S-Trfase_C_sf"/>
</dbReference>
<dbReference type="GO" id="GO:0005829">
    <property type="term" value="C:cytosol"/>
    <property type="evidence" value="ECO:0007669"/>
    <property type="project" value="TreeGrafter"/>
</dbReference>
<dbReference type="GO" id="GO:0006749">
    <property type="term" value="P:glutathione metabolic process"/>
    <property type="evidence" value="ECO:0007669"/>
    <property type="project" value="TreeGrafter"/>
</dbReference>
<dbReference type="Pfam" id="PF14497">
    <property type="entry name" value="GST_C_3"/>
    <property type="match status" value="1"/>
</dbReference>
<dbReference type="CDD" id="cd03076">
    <property type="entry name" value="GST_N_Pi"/>
    <property type="match status" value="1"/>
</dbReference>
<dbReference type="SUPFAM" id="SSF52833">
    <property type="entry name" value="Thioredoxin-like"/>
    <property type="match status" value="1"/>
</dbReference>
<evidence type="ECO:0000256" key="1">
    <source>
        <dbReference type="ARBA" id="ARBA00007297"/>
    </source>
</evidence>
<dbReference type="PRINTS" id="PR01268">
    <property type="entry name" value="GSTRNSFRASEP"/>
</dbReference>
<dbReference type="SFLD" id="SFLDS00019">
    <property type="entry name" value="Glutathione_Transferase_(cytos"/>
    <property type="match status" value="1"/>
</dbReference>
<protein>
    <recommendedName>
        <fullName evidence="3">glutathione transferase</fullName>
        <ecNumber evidence="3">2.5.1.18</ecNumber>
    </recommendedName>
    <alternativeName>
        <fullName evidence="5">GST class-pi</fullName>
    </alternativeName>
</protein>
<evidence type="ECO:0000256" key="7">
    <source>
        <dbReference type="SAM" id="MobiDB-lite"/>
    </source>
</evidence>
<dbReference type="PANTHER" id="PTHR11571:SF141">
    <property type="entry name" value="GLUTATHIONE S-TRANSFERASE"/>
    <property type="match status" value="1"/>
</dbReference>
<dbReference type="InterPro" id="IPR003082">
    <property type="entry name" value="GST_pi"/>
</dbReference>
<dbReference type="AlphaFoldDB" id="A0AAV6GCK0"/>
<comment type="subunit">
    <text evidence="2">Homodimer.</text>
</comment>
<feature type="domain" description="GST C-terminal" evidence="9">
    <location>
        <begin position="373"/>
        <end position="492"/>
    </location>
</feature>